<proteinExistence type="predicted"/>
<dbReference type="Proteomes" id="UP000037977">
    <property type="component" value="Unassembled WGS sequence"/>
</dbReference>
<feature type="transmembrane region" description="Helical" evidence="6">
    <location>
        <begin position="252"/>
        <end position="276"/>
    </location>
</feature>
<evidence type="ECO:0000256" key="6">
    <source>
        <dbReference type="SAM" id="Phobius"/>
    </source>
</evidence>
<keyword evidence="2" id="KW-1003">Cell membrane</keyword>
<feature type="transmembrane region" description="Helical" evidence="6">
    <location>
        <begin position="170"/>
        <end position="188"/>
    </location>
</feature>
<feature type="transmembrane region" description="Helical" evidence="6">
    <location>
        <begin position="392"/>
        <end position="415"/>
    </location>
</feature>
<feature type="transmembrane region" description="Helical" evidence="6">
    <location>
        <begin position="221"/>
        <end position="246"/>
    </location>
</feature>
<feature type="transmembrane region" description="Helical" evidence="6">
    <location>
        <begin position="12"/>
        <end position="30"/>
    </location>
</feature>
<comment type="caution">
    <text evidence="7">The sequence shown here is derived from an EMBL/GenBank/DDBJ whole genome shotgun (WGS) entry which is preliminary data.</text>
</comment>
<evidence type="ECO:0000256" key="3">
    <source>
        <dbReference type="ARBA" id="ARBA00022692"/>
    </source>
</evidence>
<sequence length="420" mass="47568">MKKILMKDGIILFLGTAVNMLIMLVMQVVLARSLSLDEYGAVISAFNFINFLALFISFGASEFILKSFGQYGRNAYKIAQVWIKFLPISLVLLAIVMIVTYIGNFLGDLTNIFLLIIIPNILLQGLLPLTLTVYQIEANYQKIVMMNLILYMTRLLATVIALFANGSIYWIGYILSALSIVGIAYYYAQLHRYFKMDIHIPAGEYCALDEHNLYKTIIKGVLPYALLAFFYYGFYQSNIIFINAFLSEEAVGLYNVAFTIISLTFIIPTIVLSQLFNPRLHFWIKNDVSKVISLFMNGSKLMLALGTGIALLLLPLSKFLIYLLFGEKFEEAAIILMLLLIVIPLRYIQAVSDAIMNTENQIYIKVLIFFIIFVISLVLNISLIQIMGLKGIVLTTIISEVVLFVLTFTFCMKFIKSKIN</sequence>
<gene>
    <name evidence="7" type="ORF">ADM90_00260</name>
</gene>
<evidence type="ECO:0000313" key="7">
    <source>
        <dbReference type="EMBL" id="KOY83882.1"/>
    </source>
</evidence>
<feature type="transmembrane region" description="Helical" evidence="6">
    <location>
        <begin position="42"/>
        <end position="65"/>
    </location>
</feature>
<evidence type="ECO:0000256" key="4">
    <source>
        <dbReference type="ARBA" id="ARBA00022989"/>
    </source>
</evidence>
<dbReference type="PANTHER" id="PTHR30250">
    <property type="entry name" value="PST FAMILY PREDICTED COLANIC ACID TRANSPORTER"/>
    <property type="match status" value="1"/>
</dbReference>
<dbReference type="EMBL" id="LGCI01000002">
    <property type="protein sequence ID" value="KOY83882.1"/>
    <property type="molecule type" value="Genomic_DNA"/>
</dbReference>
<dbReference type="STRING" id="33935.ADM90_00260"/>
<dbReference type="Pfam" id="PF01943">
    <property type="entry name" value="Polysacc_synt"/>
    <property type="match status" value="1"/>
</dbReference>
<accession>A0A0M9DNQ2</accession>
<keyword evidence="3 6" id="KW-0812">Transmembrane</keyword>
<keyword evidence="5 6" id="KW-0472">Membrane</keyword>
<dbReference type="InterPro" id="IPR050833">
    <property type="entry name" value="Poly_Biosynth_Transport"/>
</dbReference>
<dbReference type="AlphaFoldDB" id="A0A0M9DNQ2"/>
<feature type="transmembrane region" description="Helical" evidence="6">
    <location>
        <begin position="112"/>
        <end position="131"/>
    </location>
</feature>
<dbReference type="OrthoDB" id="5751261at2"/>
<keyword evidence="4 6" id="KW-1133">Transmembrane helix</keyword>
<keyword evidence="8" id="KW-1185">Reference proteome</keyword>
<name>A0A0M9DNQ2_9BACI</name>
<feature type="transmembrane region" description="Helical" evidence="6">
    <location>
        <begin position="331"/>
        <end position="350"/>
    </location>
</feature>
<evidence type="ECO:0000256" key="5">
    <source>
        <dbReference type="ARBA" id="ARBA00023136"/>
    </source>
</evidence>
<dbReference type="GO" id="GO:0005886">
    <property type="term" value="C:plasma membrane"/>
    <property type="evidence" value="ECO:0007669"/>
    <property type="project" value="UniProtKB-SubCell"/>
</dbReference>
<evidence type="ECO:0000256" key="1">
    <source>
        <dbReference type="ARBA" id="ARBA00004651"/>
    </source>
</evidence>
<feature type="transmembrane region" description="Helical" evidence="6">
    <location>
        <begin position="85"/>
        <end position="106"/>
    </location>
</feature>
<feature type="transmembrane region" description="Helical" evidence="6">
    <location>
        <begin position="301"/>
        <end position="325"/>
    </location>
</feature>
<protein>
    <submittedName>
        <fullName evidence="7">Uncharacterized protein</fullName>
    </submittedName>
</protein>
<dbReference type="RefSeq" id="WP_053993076.1">
    <property type="nucleotide sequence ID" value="NZ_CP065643.1"/>
</dbReference>
<feature type="transmembrane region" description="Helical" evidence="6">
    <location>
        <begin position="143"/>
        <end position="164"/>
    </location>
</feature>
<evidence type="ECO:0000313" key="8">
    <source>
        <dbReference type="Proteomes" id="UP000037977"/>
    </source>
</evidence>
<dbReference type="InterPro" id="IPR002797">
    <property type="entry name" value="Polysacc_synth"/>
</dbReference>
<dbReference type="PANTHER" id="PTHR30250:SF11">
    <property type="entry name" value="O-ANTIGEN TRANSPORTER-RELATED"/>
    <property type="match status" value="1"/>
</dbReference>
<comment type="subcellular location">
    <subcellularLocation>
        <location evidence="1">Cell membrane</location>
        <topology evidence="1">Multi-pass membrane protein</topology>
    </subcellularLocation>
</comment>
<reference evidence="7 8" key="1">
    <citation type="submission" date="2015-07" db="EMBL/GenBank/DDBJ databases">
        <title>Genome sequencing project for genomic taxonomy and phylogenomics of Bacillus-like bacteria.</title>
        <authorList>
            <person name="Liu B."/>
            <person name="Wang J."/>
            <person name="Zhu Y."/>
            <person name="Liu G."/>
            <person name="Chen Q."/>
            <person name="Chen Z."/>
            <person name="Che J."/>
            <person name="Ge C."/>
            <person name="Shi H."/>
            <person name="Pan Z."/>
            <person name="Liu X."/>
        </authorList>
    </citation>
    <scope>NUCLEOTIDE SEQUENCE [LARGE SCALE GENOMIC DNA]</scope>
    <source>
        <strain evidence="7 8">DSM 54</strain>
    </source>
</reference>
<feature type="transmembrane region" description="Helical" evidence="6">
    <location>
        <begin position="362"/>
        <end position="386"/>
    </location>
</feature>
<dbReference type="PATRIC" id="fig|33935.3.peg.2889"/>
<evidence type="ECO:0000256" key="2">
    <source>
        <dbReference type="ARBA" id="ARBA00022475"/>
    </source>
</evidence>
<organism evidence="7 8">
    <name type="scientific">Lysinibacillus macroides</name>
    <dbReference type="NCBI Taxonomy" id="33935"/>
    <lineage>
        <taxon>Bacteria</taxon>
        <taxon>Bacillati</taxon>
        <taxon>Bacillota</taxon>
        <taxon>Bacilli</taxon>
        <taxon>Bacillales</taxon>
        <taxon>Bacillaceae</taxon>
        <taxon>Lysinibacillus</taxon>
    </lineage>
</organism>